<sequence length="393" mass="42951">MVINMECLIGMRMMLADNSIDAVVTDPPYGLSKQPDMNEVLRHWLNGDDYVHTGNGFMGKYWDSFVPGPSIWKEVFRVLKPGGHLLAFFGTRTYDLGTLAIRLAGFEIRDQIDWVYGSGFPKSLDVSKAMGDEQWQGWGTALKPAHEPICVARKPLVGTVSENILQFGTGGMNIDGCRIISNGDHKRQYQPTNNKRNIYGKQNGFQPTNNDGRFPANFTHDGSNEVVSLFPAKAGAAAPIKGTEDSQASTGNVTSQRKRVPGAFHADLGSAARFFYCAKASKSDRDEGVLLAKTTAAEMTGRKPDTDGLNSQRVGAGRTSGARNNHPTVKPTALMQWLVRLVTPPGGKVLDPFTGSGSTGKACAIEGFDFIGFEMDPHYCEIAKQRINYVHNR</sequence>
<dbReference type="Pfam" id="PF01555">
    <property type="entry name" value="N6_N4_Mtase"/>
    <property type="match status" value="1"/>
</dbReference>
<proteinExistence type="inferred from homology"/>
<keyword evidence="2 6" id="KW-0489">Methyltransferase</keyword>
<dbReference type="Proteomes" id="UP000223290">
    <property type="component" value="Segment"/>
</dbReference>
<feature type="domain" description="DNA methylase N-4/N-6" evidence="5">
    <location>
        <begin position="20"/>
        <end position="385"/>
    </location>
</feature>
<dbReference type="SUPFAM" id="SSF53335">
    <property type="entry name" value="S-adenosyl-L-methionine-dependent methyltransferases"/>
    <property type="match status" value="1"/>
</dbReference>
<dbReference type="InterPro" id="IPR029063">
    <property type="entry name" value="SAM-dependent_MTases_sf"/>
</dbReference>
<comment type="similarity">
    <text evidence="1">Belongs to the N(4)/N(6)-methyltransferase family.</text>
</comment>
<organism evidence="6 7">
    <name type="scientific">Salmonella phage vB_SenS_Sasha</name>
    <dbReference type="NCBI Taxonomy" id="1913114"/>
    <lineage>
        <taxon>Viruses</taxon>
        <taxon>Duplodnaviria</taxon>
        <taxon>Heunggongvirae</taxon>
        <taxon>Uroviricota</taxon>
        <taxon>Caudoviricetes</taxon>
        <taxon>Sashavirus</taxon>
        <taxon>Sashavirus sasha</taxon>
    </lineage>
</organism>
<evidence type="ECO:0000256" key="4">
    <source>
        <dbReference type="SAM" id="MobiDB-lite"/>
    </source>
</evidence>
<dbReference type="InterPro" id="IPR001091">
    <property type="entry name" value="RM_Methyltransferase"/>
</dbReference>
<evidence type="ECO:0000313" key="6">
    <source>
        <dbReference type="EMBL" id="APU92814.1"/>
    </source>
</evidence>
<dbReference type="Gene3D" id="3.40.50.150">
    <property type="entry name" value="Vaccinia Virus protein VP39"/>
    <property type="match status" value="1"/>
</dbReference>
<dbReference type="GO" id="GO:0003677">
    <property type="term" value="F:DNA binding"/>
    <property type="evidence" value="ECO:0007669"/>
    <property type="project" value="InterPro"/>
</dbReference>
<keyword evidence="3" id="KW-0808">Transferase</keyword>
<evidence type="ECO:0000256" key="2">
    <source>
        <dbReference type="ARBA" id="ARBA00022603"/>
    </source>
</evidence>
<dbReference type="InterPro" id="IPR002052">
    <property type="entry name" value="DNA_methylase_N6_adenine_CS"/>
</dbReference>
<evidence type="ECO:0000259" key="5">
    <source>
        <dbReference type="Pfam" id="PF01555"/>
    </source>
</evidence>
<dbReference type="PRINTS" id="PR00508">
    <property type="entry name" value="S21N4MTFRASE"/>
</dbReference>
<dbReference type="PANTHER" id="PTHR13370:SF3">
    <property type="entry name" value="TRNA (GUANINE(10)-N2)-METHYLTRANSFERASE HOMOLOG"/>
    <property type="match status" value="1"/>
</dbReference>
<dbReference type="InterPro" id="IPR002941">
    <property type="entry name" value="DNA_methylase_N4/N6"/>
</dbReference>
<feature type="region of interest" description="Disordered" evidence="4">
    <location>
        <begin position="300"/>
        <end position="328"/>
    </location>
</feature>
<evidence type="ECO:0000256" key="3">
    <source>
        <dbReference type="ARBA" id="ARBA00022679"/>
    </source>
</evidence>
<evidence type="ECO:0000313" key="7">
    <source>
        <dbReference type="Proteomes" id="UP000223290"/>
    </source>
</evidence>
<dbReference type="PROSITE" id="PS00092">
    <property type="entry name" value="N6_MTASE"/>
    <property type="match status" value="1"/>
</dbReference>
<accession>A0A1P8DTR1</accession>
<dbReference type="GO" id="GO:0032259">
    <property type="term" value="P:methylation"/>
    <property type="evidence" value="ECO:0007669"/>
    <property type="project" value="UniProtKB-KW"/>
</dbReference>
<keyword evidence="7" id="KW-1185">Reference proteome</keyword>
<evidence type="ECO:0000256" key="1">
    <source>
        <dbReference type="ARBA" id="ARBA00006594"/>
    </source>
</evidence>
<dbReference type="PANTHER" id="PTHR13370">
    <property type="entry name" value="RNA METHYLASE-RELATED"/>
    <property type="match status" value="1"/>
</dbReference>
<name>A0A1P8DTR1_9CAUD</name>
<protein>
    <submittedName>
        <fullName evidence="6">DNA methylase</fullName>
    </submittedName>
</protein>
<gene>
    <name evidence="6" type="ORF">CPTSasha_58</name>
</gene>
<reference evidence="7" key="1">
    <citation type="submission" date="2016-10" db="EMBL/GenBank/DDBJ databases">
        <title>Complete genome of Salmonella enterica bacteriophage Sasha.</title>
        <authorList>
            <person name="Zeng C."/>
            <person name="Xie Y."/>
            <person name="Gill J.J."/>
        </authorList>
    </citation>
    <scope>NUCLEOTIDE SEQUENCE [LARGE SCALE GENOMIC DNA]</scope>
</reference>
<dbReference type="GO" id="GO:0009007">
    <property type="term" value="F:site-specific DNA-methyltransferase (adenine-specific) activity"/>
    <property type="evidence" value="ECO:0007669"/>
    <property type="project" value="TreeGrafter"/>
</dbReference>
<dbReference type="GO" id="GO:0008170">
    <property type="term" value="F:N-methyltransferase activity"/>
    <property type="evidence" value="ECO:0007669"/>
    <property type="project" value="InterPro"/>
</dbReference>
<dbReference type="EMBL" id="KX987158">
    <property type="protein sequence ID" value="APU92814.1"/>
    <property type="molecule type" value="Genomic_DNA"/>
</dbReference>